<evidence type="ECO:0000313" key="2">
    <source>
        <dbReference type="EMBL" id="KAH7250451.1"/>
    </source>
</evidence>
<name>A0A9P9KAW1_FUSSL</name>
<feature type="chain" id="PRO_5040308645" description="Secreted protein" evidence="1">
    <location>
        <begin position="25"/>
        <end position="156"/>
    </location>
</feature>
<reference evidence="2" key="1">
    <citation type="journal article" date="2021" name="Nat. Commun.">
        <title>Genetic determinants of endophytism in the Arabidopsis root mycobiome.</title>
        <authorList>
            <person name="Mesny F."/>
            <person name="Miyauchi S."/>
            <person name="Thiergart T."/>
            <person name="Pickel B."/>
            <person name="Atanasova L."/>
            <person name="Karlsson M."/>
            <person name="Huettel B."/>
            <person name="Barry K.W."/>
            <person name="Haridas S."/>
            <person name="Chen C."/>
            <person name="Bauer D."/>
            <person name="Andreopoulos W."/>
            <person name="Pangilinan J."/>
            <person name="LaButti K."/>
            <person name="Riley R."/>
            <person name="Lipzen A."/>
            <person name="Clum A."/>
            <person name="Drula E."/>
            <person name="Henrissat B."/>
            <person name="Kohler A."/>
            <person name="Grigoriev I.V."/>
            <person name="Martin F.M."/>
            <person name="Hacquard S."/>
        </authorList>
    </citation>
    <scope>NUCLEOTIDE SEQUENCE</scope>
    <source>
        <strain evidence="2">FSSC 5 MPI-SDFR-AT-0091</strain>
    </source>
</reference>
<dbReference type="EMBL" id="JAGTJS010000012">
    <property type="protein sequence ID" value="KAH7250451.1"/>
    <property type="molecule type" value="Genomic_DNA"/>
</dbReference>
<sequence>MRPWYGLPCHMVWHVISLILPLNAAPRQRNKQAKRRNPREGEYGQFVSIHVDSRILKITTYHGRNGQLATSRTPSRVCTETLNSNLKQAESHDTRDLGRKNRLPPYHNRLCSVVKASRCTRPPFTRPGSWEHGEHRGLRSYTQKPSSNEFVVKWLN</sequence>
<evidence type="ECO:0008006" key="4">
    <source>
        <dbReference type="Google" id="ProtNLM"/>
    </source>
</evidence>
<evidence type="ECO:0000256" key="1">
    <source>
        <dbReference type="SAM" id="SignalP"/>
    </source>
</evidence>
<evidence type="ECO:0000313" key="3">
    <source>
        <dbReference type="Proteomes" id="UP000736672"/>
    </source>
</evidence>
<gene>
    <name evidence="2" type="ORF">B0J15DRAFT_42581</name>
</gene>
<protein>
    <recommendedName>
        <fullName evidence="4">Secreted protein</fullName>
    </recommendedName>
</protein>
<dbReference type="AlphaFoldDB" id="A0A9P9KAW1"/>
<keyword evidence="3" id="KW-1185">Reference proteome</keyword>
<accession>A0A9P9KAW1</accession>
<keyword evidence="1" id="KW-0732">Signal</keyword>
<proteinExistence type="predicted"/>
<organism evidence="2 3">
    <name type="scientific">Fusarium solani</name>
    <name type="common">Filamentous fungus</name>
    <dbReference type="NCBI Taxonomy" id="169388"/>
    <lineage>
        <taxon>Eukaryota</taxon>
        <taxon>Fungi</taxon>
        <taxon>Dikarya</taxon>
        <taxon>Ascomycota</taxon>
        <taxon>Pezizomycotina</taxon>
        <taxon>Sordariomycetes</taxon>
        <taxon>Hypocreomycetidae</taxon>
        <taxon>Hypocreales</taxon>
        <taxon>Nectriaceae</taxon>
        <taxon>Fusarium</taxon>
        <taxon>Fusarium solani species complex</taxon>
    </lineage>
</organism>
<feature type="signal peptide" evidence="1">
    <location>
        <begin position="1"/>
        <end position="24"/>
    </location>
</feature>
<dbReference type="Proteomes" id="UP000736672">
    <property type="component" value="Unassembled WGS sequence"/>
</dbReference>
<comment type="caution">
    <text evidence="2">The sequence shown here is derived from an EMBL/GenBank/DDBJ whole genome shotgun (WGS) entry which is preliminary data.</text>
</comment>